<keyword evidence="11" id="KW-1185">Reference proteome</keyword>
<evidence type="ECO:0000256" key="1">
    <source>
        <dbReference type="ARBA" id="ARBA00022448"/>
    </source>
</evidence>
<dbReference type="InterPro" id="IPR036095">
    <property type="entry name" value="PTS_EIIB-like_sf"/>
</dbReference>
<evidence type="ECO:0000256" key="2">
    <source>
        <dbReference type="ARBA" id="ARBA00022553"/>
    </source>
</evidence>
<dbReference type="RefSeq" id="WP_006782751.1">
    <property type="nucleotide sequence ID" value="NZ_CP040506.1"/>
</dbReference>
<keyword evidence="3" id="KW-0762">Sugar transport</keyword>
<evidence type="ECO:0000256" key="8">
    <source>
        <dbReference type="SAM" id="SignalP"/>
    </source>
</evidence>
<dbReference type="AlphaFoldDB" id="G5IMN5"/>
<dbReference type="InterPro" id="IPR003501">
    <property type="entry name" value="PTS_EIIB_2/3"/>
</dbReference>
<dbReference type="HOGENOM" id="CLU_147323_2_1_9"/>
<dbReference type="Proteomes" id="UP000005384">
    <property type="component" value="Unassembled WGS sequence"/>
</dbReference>
<evidence type="ECO:0000256" key="4">
    <source>
        <dbReference type="ARBA" id="ARBA00022679"/>
    </source>
</evidence>
<keyword evidence="5" id="KW-0598">Phosphotransferase system</keyword>
<evidence type="ECO:0000256" key="3">
    <source>
        <dbReference type="ARBA" id="ARBA00022597"/>
    </source>
</evidence>
<dbReference type="InterPro" id="IPR051819">
    <property type="entry name" value="PTS_sugar-specific_EIIB"/>
</dbReference>
<keyword evidence="8" id="KW-0732">Signal</keyword>
<accession>G5IMN5</accession>
<evidence type="ECO:0000256" key="5">
    <source>
        <dbReference type="ARBA" id="ARBA00022683"/>
    </source>
</evidence>
<dbReference type="InterPro" id="IPR013012">
    <property type="entry name" value="PTS_EIIB_3"/>
</dbReference>
<sequence length="101" mass="10655">MRILLCCSMGMSTSIVVAAMKRAAAEQGKNYQISATDVNSVDEEDEVPDVVLVGPQVAHALKQVQEQVSGTDAKVAIMNKTDYGNVDGAAILKFAEEIAGV</sequence>
<evidence type="ECO:0000313" key="11">
    <source>
        <dbReference type="Proteomes" id="UP000005384"/>
    </source>
</evidence>
<dbReference type="GO" id="GO:0009401">
    <property type="term" value="P:phosphoenolpyruvate-dependent sugar phosphotransferase system"/>
    <property type="evidence" value="ECO:0007669"/>
    <property type="project" value="UniProtKB-KW"/>
</dbReference>
<gene>
    <name evidence="10" type="ORF">HMPREF9473_04763</name>
</gene>
<protein>
    <recommendedName>
        <fullName evidence="9">PTS EIIB type-3 domain-containing protein</fullName>
    </recommendedName>
</protein>
<evidence type="ECO:0000313" key="10">
    <source>
        <dbReference type="EMBL" id="EHI57654.1"/>
    </source>
</evidence>
<evidence type="ECO:0000256" key="6">
    <source>
        <dbReference type="ARBA" id="ARBA00022777"/>
    </source>
</evidence>
<evidence type="ECO:0000259" key="9">
    <source>
        <dbReference type="PROSITE" id="PS51100"/>
    </source>
</evidence>
<dbReference type="OrthoDB" id="9808134at2"/>
<organism evidence="10 11">
    <name type="scientific">Hungatella hathewayi WAL-18680</name>
    <dbReference type="NCBI Taxonomy" id="742737"/>
    <lineage>
        <taxon>Bacteria</taxon>
        <taxon>Bacillati</taxon>
        <taxon>Bacillota</taxon>
        <taxon>Clostridia</taxon>
        <taxon>Lachnospirales</taxon>
        <taxon>Lachnospiraceae</taxon>
        <taxon>Hungatella</taxon>
    </lineage>
</organism>
<reference evidence="10 11" key="1">
    <citation type="submission" date="2011-08" db="EMBL/GenBank/DDBJ databases">
        <title>The Genome Sequence of Clostridium hathewayi WAL-18680.</title>
        <authorList>
            <consortium name="The Broad Institute Genome Sequencing Platform"/>
            <person name="Earl A."/>
            <person name="Ward D."/>
            <person name="Feldgarden M."/>
            <person name="Gevers D."/>
            <person name="Finegold S.M."/>
            <person name="Summanen P.H."/>
            <person name="Molitoris D.R."/>
            <person name="Song M."/>
            <person name="Daigneault M."/>
            <person name="Allen-Vercoe E."/>
            <person name="Young S.K."/>
            <person name="Zeng Q."/>
            <person name="Gargeya S."/>
            <person name="Fitzgerald M."/>
            <person name="Haas B."/>
            <person name="Abouelleil A."/>
            <person name="Alvarado L."/>
            <person name="Arachchi H.M."/>
            <person name="Berlin A."/>
            <person name="Brown A."/>
            <person name="Chapman S.B."/>
            <person name="Chen Z."/>
            <person name="Dunbar C."/>
            <person name="Freedman E."/>
            <person name="Gearin G."/>
            <person name="Gellesch M."/>
            <person name="Goldberg J."/>
            <person name="Griggs A."/>
            <person name="Gujja S."/>
            <person name="Heiman D."/>
            <person name="Howarth C."/>
            <person name="Larson L."/>
            <person name="Lui A."/>
            <person name="MacDonald P.J.P."/>
            <person name="Montmayeur A."/>
            <person name="Murphy C."/>
            <person name="Neiman D."/>
            <person name="Pearson M."/>
            <person name="Priest M."/>
            <person name="Roberts A."/>
            <person name="Saif S."/>
            <person name="Shea T."/>
            <person name="Shenoy N."/>
            <person name="Sisk P."/>
            <person name="Stolte C."/>
            <person name="Sykes S."/>
            <person name="Wortman J."/>
            <person name="Nusbaum C."/>
            <person name="Birren B."/>
        </authorList>
    </citation>
    <scope>NUCLEOTIDE SEQUENCE [LARGE SCALE GENOMIC DNA]</scope>
    <source>
        <strain evidence="10 11">WAL-18680</strain>
    </source>
</reference>
<feature type="domain" description="PTS EIIB type-3" evidence="9">
    <location>
        <begin position="1"/>
        <end position="101"/>
    </location>
</feature>
<keyword evidence="4" id="KW-0808">Transferase</keyword>
<dbReference type="CDD" id="cd05564">
    <property type="entry name" value="PTS_IIB_chitobiose_lichenan"/>
    <property type="match status" value="1"/>
</dbReference>
<dbReference type="EMBL" id="ADLN01000120">
    <property type="protein sequence ID" value="EHI57654.1"/>
    <property type="molecule type" value="Genomic_DNA"/>
</dbReference>
<dbReference type="SUPFAM" id="SSF52794">
    <property type="entry name" value="PTS system IIB component-like"/>
    <property type="match status" value="1"/>
</dbReference>
<dbReference type="PANTHER" id="PTHR34581:SF2">
    <property type="entry name" value="PTS SYSTEM N,N'-DIACETYLCHITOBIOSE-SPECIFIC EIIB COMPONENT"/>
    <property type="match status" value="1"/>
</dbReference>
<feature type="signal peptide" evidence="8">
    <location>
        <begin position="1"/>
        <end position="18"/>
    </location>
</feature>
<feature type="chain" id="PRO_5038914464" description="PTS EIIB type-3 domain-containing protein" evidence="8">
    <location>
        <begin position="19"/>
        <end position="101"/>
    </location>
</feature>
<comment type="caution">
    <text evidence="10">The sequence shown here is derived from an EMBL/GenBank/DDBJ whole genome shotgun (WGS) entry which is preliminary data.</text>
</comment>
<dbReference type="PROSITE" id="PS51100">
    <property type="entry name" value="PTS_EIIB_TYPE_3"/>
    <property type="match status" value="1"/>
</dbReference>
<name>G5IMN5_9FIRM</name>
<dbReference type="GO" id="GO:0008982">
    <property type="term" value="F:protein-N(PI)-phosphohistidine-sugar phosphotransferase activity"/>
    <property type="evidence" value="ECO:0007669"/>
    <property type="project" value="InterPro"/>
</dbReference>
<dbReference type="GO" id="GO:0016301">
    <property type="term" value="F:kinase activity"/>
    <property type="evidence" value="ECO:0007669"/>
    <property type="project" value="UniProtKB-KW"/>
</dbReference>
<dbReference type="PANTHER" id="PTHR34581">
    <property type="entry name" value="PTS SYSTEM N,N'-DIACETYLCHITOBIOSE-SPECIFIC EIIB COMPONENT"/>
    <property type="match status" value="1"/>
</dbReference>
<evidence type="ECO:0000256" key="7">
    <source>
        <dbReference type="PROSITE-ProRule" id="PRU00423"/>
    </source>
</evidence>
<dbReference type="Pfam" id="PF02302">
    <property type="entry name" value="PTS_IIB"/>
    <property type="match status" value="1"/>
</dbReference>
<keyword evidence="2" id="KW-0597">Phosphoprotein</keyword>
<dbReference type="Gene3D" id="3.40.50.2300">
    <property type="match status" value="1"/>
</dbReference>
<proteinExistence type="predicted"/>
<feature type="modified residue" description="Phosphocysteine; by EIIA" evidence="7">
    <location>
        <position position="7"/>
    </location>
</feature>
<keyword evidence="6" id="KW-0418">Kinase</keyword>
<keyword evidence="1" id="KW-0813">Transport</keyword>
<dbReference type="PATRIC" id="fig|742737.3.peg.4750"/>